<proteinExistence type="predicted"/>
<gene>
    <name evidence="1" type="ORF">TR88135</name>
</gene>
<evidence type="ECO:0000313" key="1">
    <source>
        <dbReference type="EMBL" id="JAP39075.1"/>
    </source>
</evidence>
<dbReference type="EMBL" id="GEEE01005551">
    <property type="protein sequence ID" value="JAP57674.1"/>
    <property type="molecule type" value="Transcribed_RNA"/>
</dbReference>
<dbReference type="EMBL" id="GEEE01024150">
    <property type="protein sequence ID" value="JAP39075.1"/>
    <property type="molecule type" value="Transcribed_RNA"/>
</dbReference>
<name>A0A0X3NHL4_SCHSO</name>
<organism evidence="1">
    <name type="scientific">Schistocephalus solidus</name>
    <name type="common">Tapeworm</name>
    <dbReference type="NCBI Taxonomy" id="70667"/>
    <lineage>
        <taxon>Eukaryota</taxon>
        <taxon>Metazoa</taxon>
        <taxon>Spiralia</taxon>
        <taxon>Lophotrochozoa</taxon>
        <taxon>Platyhelminthes</taxon>
        <taxon>Cestoda</taxon>
        <taxon>Eucestoda</taxon>
        <taxon>Diphyllobothriidea</taxon>
        <taxon>Diphyllobothriidae</taxon>
        <taxon>Schistocephalus</taxon>
    </lineage>
</organism>
<sequence>MVLETLLTGEVSIGISPNRLKTALIHFYQLIAAQAGAVEENSCKDLGPRQCILCGGSFYTVESSIQLILRFRTSRYYILSLGNIRESGDWVPFIAWKANMYKTKRISVTKLASLAQVI</sequence>
<protein>
    <submittedName>
        <fullName evidence="1">Uncharacterized protein</fullName>
    </submittedName>
</protein>
<dbReference type="AlphaFoldDB" id="A0A0X3NHL4"/>
<reference evidence="1" key="1">
    <citation type="submission" date="2016-01" db="EMBL/GenBank/DDBJ databases">
        <title>Reference transcriptome for the parasite Schistocephalus solidus: insights into the molecular evolution of parasitism.</title>
        <authorList>
            <person name="Hebert F.O."/>
            <person name="Grambauer S."/>
            <person name="Barber I."/>
            <person name="Landry C.R."/>
            <person name="Aubin-Horth N."/>
        </authorList>
    </citation>
    <scope>NUCLEOTIDE SEQUENCE</scope>
</reference>
<accession>A0A0X3NHL4</accession>